<protein>
    <recommendedName>
        <fullName evidence="1">NAD-dependent epimerase/dehydratase domain-containing protein</fullName>
    </recommendedName>
</protein>
<dbReference type="SUPFAM" id="SSF51735">
    <property type="entry name" value="NAD(P)-binding Rossmann-fold domains"/>
    <property type="match status" value="1"/>
</dbReference>
<comment type="caution">
    <text evidence="2">The sequence shown here is derived from an EMBL/GenBank/DDBJ whole genome shotgun (WGS) entry which is preliminary data.</text>
</comment>
<gene>
    <name evidence="2" type="ORF">COY52_04125</name>
</gene>
<dbReference type="InterPro" id="IPR036291">
    <property type="entry name" value="NAD(P)-bd_dom_sf"/>
</dbReference>
<dbReference type="GO" id="GO:0005737">
    <property type="term" value="C:cytoplasm"/>
    <property type="evidence" value="ECO:0007669"/>
    <property type="project" value="TreeGrafter"/>
</dbReference>
<dbReference type="EMBL" id="PFMR01000106">
    <property type="protein sequence ID" value="PIZ17567.1"/>
    <property type="molecule type" value="Genomic_DNA"/>
</dbReference>
<organism evidence="2 3">
    <name type="scientific">Candidatus Desantisbacteria bacterium CG_4_10_14_0_8_um_filter_48_22</name>
    <dbReference type="NCBI Taxonomy" id="1974543"/>
    <lineage>
        <taxon>Bacteria</taxon>
        <taxon>Candidatus Desantisiibacteriota</taxon>
    </lineage>
</organism>
<feature type="domain" description="NAD-dependent epimerase/dehydratase" evidence="1">
    <location>
        <begin position="3"/>
        <end position="231"/>
    </location>
</feature>
<reference evidence="3" key="1">
    <citation type="submission" date="2017-09" db="EMBL/GenBank/DDBJ databases">
        <title>Depth-based differentiation of microbial function through sediment-hosted aquifers and enrichment of novel symbionts in the deep terrestrial subsurface.</title>
        <authorList>
            <person name="Probst A.J."/>
            <person name="Ladd B."/>
            <person name="Jarett J.K."/>
            <person name="Geller-Mcgrath D.E."/>
            <person name="Sieber C.M.K."/>
            <person name="Emerson J.B."/>
            <person name="Anantharaman K."/>
            <person name="Thomas B.C."/>
            <person name="Malmstrom R."/>
            <person name="Stieglmeier M."/>
            <person name="Klingl A."/>
            <person name="Woyke T."/>
            <person name="Ryan C.M."/>
            <person name="Banfield J.F."/>
        </authorList>
    </citation>
    <scope>NUCLEOTIDE SEQUENCE [LARGE SCALE GENOMIC DNA]</scope>
</reference>
<dbReference type="PANTHER" id="PTHR48079">
    <property type="entry name" value="PROTEIN YEEZ"/>
    <property type="match status" value="1"/>
</dbReference>
<dbReference type="Gene3D" id="3.40.50.720">
    <property type="entry name" value="NAD(P)-binding Rossmann-like Domain"/>
    <property type="match status" value="1"/>
</dbReference>
<evidence type="ECO:0000313" key="2">
    <source>
        <dbReference type="EMBL" id="PIZ17567.1"/>
    </source>
</evidence>
<dbReference type="Proteomes" id="UP000229307">
    <property type="component" value="Unassembled WGS sequence"/>
</dbReference>
<dbReference type="PANTHER" id="PTHR48079:SF6">
    <property type="entry name" value="NAD(P)-BINDING DOMAIN-CONTAINING PROTEIN-RELATED"/>
    <property type="match status" value="1"/>
</dbReference>
<evidence type="ECO:0000259" key="1">
    <source>
        <dbReference type="Pfam" id="PF01370"/>
    </source>
</evidence>
<dbReference type="CDD" id="cd08946">
    <property type="entry name" value="SDR_e"/>
    <property type="match status" value="1"/>
</dbReference>
<dbReference type="InterPro" id="IPR001509">
    <property type="entry name" value="Epimerase_deHydtase"/>
</dbReference>
<dbReference type="GO" id="GO:0004029">
    <property type="term" value="F:aldehyde dehydrogenase (NAD+) activity"/>
    <property type="evidence" value="ECO:0007669"/>
    <property type="project" value="TreeGrafter"/>
</dbReference>
<dbReference type="InterPro" id="IPR051783">
    <property type="entry name" value="NAD(P)-dependent_oxidoreduct"/>
</dbReference>
<sequence>MKILLTGATGFVGGYLLRKLTACGHSVRAMVRSDADAEKAAKAGAEPFRSDLLDGGTSLSECVRGMEAVVHCGGLPSEAEEELFFRSNTLGSFLLLERSRSAGVKQFIFISSILVYGLEKPLYIPVDEKHPLFPREQAGVYKAAVEEYCRYYHLRYGMNTSVFRLAAVFGEIRKKHHTWPEIIEALRAQRAGGELRLPRGAGIMVVSANDVADAVSLSLGKENTGGETYNLVDFYLETVEGARRIAELGNLKCKISDFGAGIKPFIISNEKLRSAIKFEFSGRRYLDEYFMYLLRAHACK</sequence>
<evidence type="ECO:0000313" key="3">
    <source>
        <dbReference type="Proteomes" id="UP000229307"/>
    </source>
</evidence>
<proteinExistence type="predicted"/>
<dbReference type="Pfam" id="PF01370">
    <property type="entry name" value="Epimerase"/>
    <property type="match status" value="1"/>
</dbReference>
<name>A0A2M7SDF1_9BACT</name>
<dbReference type="AlphaFoldDB" id="A0A2M7SDF1"/>
<accession>A0A2M7SDF1</accession>